<protein>
    <submittedName>
        <fullName evidence="1">Uncharacterized protein</fullName>
    </submittedName>
</protein>
<reference evidence="1 2" key="1">
    <citation type="journal article" date="2023" name="Plants (Basel)">
        <title>Bridging the Gap: Combining Genomics and Transcriptomics Approaches to Understand Stylosanthes scabra, an Orphan Legume from the Brazilian Caatinga.</title>
        <authorList>
            <person name="Ferreira-Neto J.R.C."/>
            <person name="da Silva M.D."/>
            <person name="Binneck E."/>
            <person name="de Melo N.F."/>
            <person name="da Silva R.H."/>
            <person name="de Melo A.L.T.M."/>
            <person name="Pandolfi V."/>
            <person name="Bustamante F.O."/>
            <person name="Brasileiro-Vidal A.C."/>
            <person name="Benko-Iseppon A.M."/>
        </authorList>
    </citation>
    <scope>NUCLEOTIDE SEQUENCE [LARGE SCALE GENOMIC DNA]</scope>
    <source>
        <tissue evidence="1">Leaves</tissue>
    </source>
</reference>
<sequence length="87" mass="9811">EKCETLAAISLARLKQVPNRDRMGLSTSRDQNQPYQSIPELCHPEGSIKIVGCVRPCLVAPQKAITNWLDEMPRERWTQYADGGRST</sequence>
<organism evidence="1 2">
    <name type="scientific">Stylosanthes scabra</name>
    <dbReference type="NCBI Taxonomy" id="79078"/>
    <lineage>
        <taxon>Eukaryota</taxon>
        <taxon>Viridiplantae</taxon>
        <taxon>Streptophyta</taxon>
        <taxon>Embryophyta</taxon>
        <taxon>Tracheophyta</taxon>
        <taxon>Spermatophyta</taxon>
        <taxon>Magnoliopsida</taxon>
        <taxon>eudicotyledons</taxon>
        <taxon>Gunneridae</taxon>
        <taxon>Pentapetalae</taxon>
        <taxon>rosids</taxon>
        <taxon>fabids</taxon>
        <taxon>Fabales</taxon>
        <taxon>Fabaceae</taxon>
        <taxon>Papilionoideae</taxon>
        <taxon>50 kb inversion clade</taxon>
        <taxon>dalbergioids sensu lato</taxon>
        <taxon>Dalbergieae</taxon>
        <taxon>Pterocarpus clade</taxon>
        <taxon>Stylosanthes</taxon>
    </lineage>
</organism>
<evidence type="ECO:0000313" key="2">
    <source>
        <dbReference type="Proteomes" id="UP001341840"/>
    </source>
</evidence>
<evidence type="ECO:0000313" key="1">
    <source>
        <dbReference type="EMBL" id="MED6198635.1"/>
    </source>
</evidence>
<name>A0ABU6XP62_9FABA</name>
<dbReference type="Proteomes" id="UP001341840">
    <property type="component" value="Unassembled WGS sequence"/>
</dbReference>
<proteinExistence type="predicted"/>
<comment type="caution">
    <text evidence="1">The sequence shown here is derived from an EMBL/GenBank/DDBJ whole genome shotgun (WGS) entry which is preliminary data.</text>
</comment>
<keyword evidence="2" id="KW-1185">Reference proteome</keyword>
<accession>A0ABU6XP62</accession>
<dbReference type="EMBL" id="JASCZI010212179">
    <property type="protein sequence ID" value="MED6198635.1"/>
    <property type="molecule type" value="Genomic_DNA"/>
</dbReference>
<feature type="non-terminal residue" evidence="1">
    <location>
        <position position="1"/>
    </location>
</feature>
<gene>
    <name evidence="1" type="ORF">PIB30_068332</name>
</gene>